<evidence type="ECO:0000256" key="2">
    <source>
        <dbReference type="ARBA" id="ARBA00022490"/>
    </source>
</evidence>
<accession>A0A7Y4H356</accession>
<evidence type="ECO:0000256" key="5">
    <source>
        <dbReference type="ARBA" id="ARBA00022806"/>
    </source>
</evidence>
<evidence type="ECO:0000256" key="10">
    <source>
        <dbReference type="PROSITE-ProRule" id="PRU00552"/>
    </source>
</evidence>
<dbReference type="InterPro" id="IPR050079">
    <property type="entry name" value="DEAD_box_RNA_helicase"/>
</dbReference>
<dbReference type="InterPro" id="IPR014001">
    <property type="entry name" value="Helicase_ATP-bd"/>
</dbReference>
<feature type="region of interest" description="Disordered" evidence="12">
    <location>
        <begin position="378"/>
        <end position="485"/>
    </location>
</feature>
<dbReference type="GO" id="GO:0009266">
    <property type="term" value="P:response to temperature stimulus"/>
    <property type="evidence" value="ECO:0007669"/>
    <property type="project" value="UniProtKB-ARBA"/>
</dbReference>
<dbReference type="SUPFAM" id="SSF52540">
    <property type="entry name" value="P-loop containing nucleoside triphosphate hydrolases"/>
    <property type="match status" value="1"/>
</dbReference>
<feature type="domain" description="DEAD-box RNA helicase Q" evidence="15">
    <location>
        <begin position="8"/>
        <end position="36"/>
    </location>
</feature>
<dbReference type="PROSITE" id="PS51192">
    <property type="entry name" value="HELICASE_ATP_BIND_1"/>
    <property type="match status" value="1"/>
</dbReference>
<evidence type="ECO:0000256" key="6">
    <source>
        <dbReference type="ARBA" id="ARBA00022840"/>
    </source>
</evidence>
<dbReference type="InterPro" id="IPR027417">
    <property type="entry name" value="P-loop_NTPase"/>
</dbReference>
<dbReference type="AlphaFoldDB" id="A0A7Y4H356"/>
<dbReference type="Pfam" id="PF00271">
    <property type="entry name" value="Helicase_C"/>
    <property type="match status" value="1"/>
</dbReference>
<dbReference type="GO" id="GO:0003724">
    <property type="term" value="F:RNA helicase activity"/>
    <property type="evidence" value="ECO:0007669"/>
    <property type="project" value="UniProtKB-EC"/>
</dbReference>
<evidence type="ECO:0000256" key="11">
    <source>
        <dbReference type="RuleBase" id="RU000492"/>
    </source>
</evidence>
<evidence type="ECO:0000256" key="12">
    <source>
        <dbReference type="SAM" id="MobiDB-lite"/>
    </source>
</evidence>
<dbReference type="GO" id="GO:0005829">
    <property type="term" value="C:cytosol"/>
    <property type="evidence" value="ECO:0007669"/>
    <property type="project" value="TreeGrafter"/>
</dbReference>
<dbReference type="CDD" id="cd18787">
    <property type="entry name" value="SF2_C_DEAD"/>
    <property type="match status" value="1"/>
</dbReference>
<evidence type="ECO:0000256" key="7">
    <source>
        <dbReference type="ARBA" id="ARBA00038437"/>
    </source>
</evidence>
<dbReference type="Gene3D" id="3.40.50.300">
    <property type="entry name" value="P-loop containing nucleotide triphosphate hydrolases"/>
    <property type="match status" value="2"/>
</dbReference>
<dbReference type="PROSITE" id="PS51194">
    <property type="entry name" value="HELICASE_CTER"/>
    <property type="match status" value="1"/>
</dbReference>
<dbReference type="GO" id="GO:0003676">
    <property type="term" value="F:nucleic acid binding"/>
    <property type="evidence" value="ECO:0007669"/>
    <property type="project" value="InterPro"/>
</dbReference>
<comment type="catalytic activity">
    <reaction evidence="8">
        <text>ATP + H2O = ADP + phosphate + H(+)</text>
        <dbReference type="Rhea" id="RHEA:13065"/>
        <dbReference type="ChEBI" id="CHEBI:15377"/>
        <dbReference type="ChEBI" id="CHEBI:15378"/>
        <dbReference type="ChEBI" id="CHEBI:30616"/>
        <dbReference type="ChEBI" id="CHEBI:43474"/>
        <dbReference type="ChEBI" id="CHEBI:456216"/>
        <dbReference type="EC" id="3.6.4.13"/>
    </reaction>
</comment>
<keyword evidence="3 11" id="KW-0547">Nucleotide-binding</keyword>
<organism evidence="16 17">
    <name type="scientific">Bradyrhizobium archetypum</name>
    <dbReference type="NCBI Taxonomy" id="2721160"/>
    <lineage>
        <taxon>Bacteria</taxon>
        <taxon>Pseudomonadati</taxon>
        <taxon>Pseudomonadota</taxon>
        <taxon>Alphaproteobacteria</taxon>
        <taxon>Hyphomicrobiales</taxon>
        <taxon>Nitrobacteraceae</taxon>
        <taxon>Bradyrhizobium</taxon>
    </lineage>
</organism>
<sequence>MERTPLLTSFQDFGLADPISRALKEENYHTPTPIQAQTIPIALTGRDVVGIAQTGTGKTAAFALPILHRILENRIRPQPKSCRVLVLSPTRELSGQILDSFNAYGRHIRLTSALAIGGVPMGRQVRSVMQGVEVMVATPGRLLDLVQSNGLKLNQVEFLVLDEADRMLDMGFINDIRKVVAKLPIKRQTLFFSATMPKDIAELAESMLRDPARVAVTPVASTADRIAQRIIQVDFAAKPAVLAQLLKQEAVDRALVFTRTKHGADKVVKVLAKAGIEANAIHGNKSQNHRERVLAAFRSGEIRTLVATDIAARGIDVDGISHVVNFDLPNVPETYVHRIGRTARAGAEGVAISLIAGAEEMGYLRDIERLIRIALPREDRRTPGSRDAAPAAPHHSAQHRNGRSAPRAHGGRSNEPAQAGKGPRRRRRGGGNNAPSQPSRHEQPRSAQQGGKGQAGHSEGIQGVAFLHRESRPNNQPNRSHRPQR</sequence>
<dbReference type="RefSeq" id="WP_171709673.1">
    <property type="nucleotide sequence ID" value="NZ_JAAVLW010000003.1"/>
</dbReference>
<evidence type="ECO:0000256" key="3">
    <source>
        <dbReference type="ARBA" id="ARBA00022741"/>
    </source>
</evidence>
<dbReference type="InterPro" id="IPR001650">
    <property type="entry name" value="Helicase_C-like"/>
</dbReference>
<evidence type="ECO:0000256" key="1">
    <source>
        <dbReference type="ARBA" id="ARBA00012552"/>
    </source>
</evidence>
<keyword evidence="5 11" id="KW-0347">Helicase</keyword>
<proteinExistence type="inferred from homology"/>
<evidence type="ECO:0000256" key="4">
    <source>
        <dbReference type="ARBA" id="ARBA00022801"/>
    </source>
</evidence>
<feature type="domain" description="Helicase ATP-binding" evidence="13">
    <location>
        <begin position="39"/>
        <end position="214"/>
    </location>
</feature>
<evidence type="ECO:0000313" key="17">
    <source>
        <dbReference type="Proteomes" id="UP000528734"/>
    </source>
</evidence>
<evidence type="ECO:0000313" key="16">
    <source>
        <dbReference type="EMBL" id="NOJ46788.1"/>
    </source>
</evidence>
<dbReference type="EC" id="3.6.4.13" evidence="1"/>
<dbReference type="InterPro" id="IPR011545">
    <property type="entry name" value="DEAD/DEAH_box_helicase_dom"/>
</dbReference>
<feature type="domain" description="Helicase C-terminal" evidence="14">
    <location>
        <begin position="241"/>
        <end position="389"/>
    </location>
</feature>
<reference evidence="16 17" key="1">
    <citation type="submission" date="2020-03" db="EMBL/GenBank/DDBJ databases">
        <title>Bradyrhizobium diversity isolated from nodules of Muelleranthus trifoliolatus.</title>
        <authorList>
            <person name="Klepa M."/>
            <person name="Helene L."/>
            <person name="Hungria M."/>
        </authorList>
    </citation>
    <scope>NUCLEOTIDE SEQUENCE [LARGE SCALE GENOMIC DNA]</scope>
    <source>
        <strain evidence="16 17">WSM 1744</strain>
    </source>
</reference>
<dbReference type="PROSITE" id="PS00039">
    <property type="entry name" value="DEAD_ATP_HELICASE"/>
    <property type="match status" value="1"/>
</dbReference>
<dbReference type="Pfam" id="PF00270">
    <property type="entry name" value="DEAD"/>
    <property type="match status" value="1"/>
</dbReference>
<dbReference type="EMBL" id="JAAVLW010000003">
    <property type="protein sequence ID" value="NOJ46788.1"/>
    <property type="molecule type" value="Genomic_DNA"/>
</dbReference>
<name>A0A7Y4H356_9BRAD</name>
<dbReference type="InterPro" id="IPR044742">
    <property type="entry name" value="DEAD/DEAH_RhlB"/>
</dbReference>
<dbReference type="PANTHER" id="PTHR47959:SF13">
    <property type="entry name" value="ATP-DEPENDENT RNA HELICASE RHLE"/>
    <property type="match status" value="1"/>
</dbReference>
<dbReference type="CDD" id="cd00268">
    <property type="entry name" value="DEADc"/>
    <property type="match status" value="1"/>
</dbReference>
<gene>
    <name evidence="16" type="ORF">HCN50_11110</name>
</gene>
<keyword evidence="2" id="KW-0963">Cytoplasm</keyword>
<dbReference type="GO" id="GO:0042255">
    <property type="term" value="P:ribosome assembly"/>
    <property type="evidence" value="ECO:0007669"/>
    <property type="project" value="UniProtKB-ARBA"/>
</dbReference>
<dbReference type="InterPro" id="IPR000629">
    <property type="entry name" value="RNA-helicase_DEAD-box_CS"/>
</dbReference>
<comment type="similarity">
    <text evidence="7 11">Belongs to the DEAD box helicase family.</text>
</comment>
<dbReference type="SMART" id="SM00487">
    <property type="entry name" value="DEXDc"/>
    <property type="match status" value="1"/>
</dbReference>
<keyword evidence="17" id="KW-1185">Reference proteome</keyword>
<evidence type="ECO:0000259" key="13">
    <source>
        <dbReference type="PROSITE" id="PS51192"/>
    </source>
</evidence>
<keyword evidence="4 11" id="KW-0378">Hydrolase</keyword>
<dbReference type="InterPro" id="IPR014014">
    <property type="entry name" value="RNA_helicase_DEAD_Q_motif"/>
</dbReference>
<dbReference type="PROSITE" id="PS51195">
    <property type="entry name" value="Q_MOTIF"/>
    <property type="match status" value="1"/>
</dbReference>
<dbReference type="Proteomes" id="UP000528734">
    <property type="component" value="Unassembled WGS sequence"/>
</dbReference>
<comment type="caution">
    <text evidence="16">The sequence shown here is derived from an EMBL/GenBank/DDBJ whole genome shotgun (WGS) entry which is preliminary data.</text>
</comment>
<evidence type="ECO:0000259" key="14">
    <source>
        <dbReference type="PROSITE" id="PS51194"/>
    </source>
</evidence>
<evidence type="ECO:0000256" key="9">
    <source>
        <dbReference type="ARBA" id="ARBA00074363"/>
    </source>
</evidence>
<dbReference type="SMART" id="SM00490">
    <property type="entry name" value="HELICc"/>
    <property type="match status" value="1"/>
</dbReference>
<dbReference type="PANTHER" id="PTHR47959">
    <property type="entry name" value="ATP-DEPENDENT RNA HELICASE RHLE-RELATED"/>
    <property type="match status" value="1"/>
</dbReference>
<dbReference type="GO" id="GO:0005524">
    <property type="term" value="F:ATP binding"/>
    <property type="evidence" value="ECO:0007669"/>
    <property type="project" value="UniProtKB-KW"/>
</dbReference>
<protein>
    <recommendedName>
        <fullName evidence="9">DEAD-box ATP-dependent RNA helicase RhpA</fullName>
        <ecNumber evidence="1">3.6.4.13</ecNumber>
    </recommendedName>
</protein>
<feature type="short sequence motif" description="Q motif" evidence="10">
    <location>
        <begin position="8"/>
        <end position="36"/>
    </location>
</feature>
<evidence type="ECO:0000256" key="8">
    <source>
        <dbReference type="ARBA" id="ARBA00047984"/>
    </source>
</evidence>
<dbReference type="FunFam" id="3.40.50.300:FF:000108">
    <property type="entry name" value="ATP-dependent RNA helicase RhlE"/>
    <property type="match status" value="1"/>
</dbReference>
<dbReference type="GO" id="GO:0016787">
    <property type="term" value="F:hydrolase activity"/>
    <property type="evidence" value="ECO:0007669"/>
    <property type="project" value="UniProtKB-KW"/>
</dbReference>
<evidence type="ECO:0000259" key="15">
    <source>
        <dbReference type="PROSITE" id="PS51195"/>
    </source>
</evidence>
<keyword evidence="6 11" id="KW-0067">ATP-binding</keyword>